<protein>
    <submittedName>
        <fullName evidence="1">Uncharacterized protein</fullName>
    </submittedName>
</protein>
<accession>A0ABY6D9F8</accession>
<name>A0ABY6D9F8_9RHOB</name>
<evidence type="ECO:0000313" key="1">
    <source>
        <dbReference type="EMBL" id="UXX82230.1"/>
    </source>
</evidence>
<sequence>MALTMNMDSKKAELLLRSALLDDASNVGERLAALSADIKVDDDGDAWITLDMDLWPEDKESPAAEAIAKMLWLEIDWSVTEGTFPFAWPSLSEHSDKTTTYFTMVLDAYGGQTPDKGTK</sequence>
<dbReference type="Proteomes" id="UP001064087">
    <property type="component" value="Chromosome"/>
</dbReference>
<dbReference type="RefSeq" id="WP_263047217.1">
    <property type="nucleotide sequence ID" value="NZ_CP106738.1"/>
</dbReference>
<reference evidence="1" key="1">
    <citation type="submission" date="2022-10" db="EMBL/GenBank/DDBJ databases">
        <title>Roseovarius pelagicus sp. nov., isolated from Arctic seawater.</title>
        <authorList>
            <person name="Hong Y.W."/>
            <person name="Hwang C.Y."/>
        </authorList>
    </citation>
    <scope>NUCLEOTIDE SEQUENCE</scope>
    <source>
        <strain evidence="1">HL-MP18</strain>
    </source>
</reference>
<organism evidence="1 2">
    <name type="scientific">Roseovarius pelagicus</name>
    <dbReference type="NCBI Taxonomy" id="2980108"/>
    <lineage>
        <taxon>Bacteria</taxon>
        <taxon>Pseudomonadati</taxon>
        <taxon>Pseudomonadota</taxon>
        <taxon>Alphaproteobacteria</taxon>
        <taxon>Rhodobacterales</taxon>
        <taxon>Roseobacteraceae</taxon>
        <taxon>Roseovarius</taxon>
    </lineage>
</organism>
<gene>
    <name evidence="1" type="ORF">N7U68_14115</name>
</gene>
<proteinExistence type="predicted"/>
<evidence type="ECO:0000313" key="2">
    <source>
        <dbReference type="Proteomes" id="UP001064087"/>
    </source>
</evidence>
<dbReference type="EMBL" id="CP106738">
    <property type="protein sequence ID" value="UXX82230.1"/>
    <property type="molecule type" value="Genomic_DNA"/>
</dbReference>
<keyword evidence="2" id="KW-1185">Reference proteome</keyword>